<dbReference type="Pfam" id="PF10025">
    <property type="entry name" value="DUF2267"/>
    <property type="match status" value="1"/>
</dbReference>
<dbReference type="RefSeq" id="WP_377813279.1">
    <property type="nucleotide sequence ID" value="NZ_JBHRSJ010000010.1"/>
</dbReference>
<sequence length="145" mass="16177">MTRQADVLGKAVRQSSLWLDEVSERLETEDRETAMQALRAVLMSVRERIGPDNAAHLAAQLPVLIRGIFYDGFRPAAEPSKERTREAFLAKVRGAVTHLGVEPEQATRAVLAVMARHIDPNEAAKVADLFPAELRDLWPDGERRP</sequence>
<organism evidence="1 2">
    <name type="scientific">Azotobacter bryophylli</name>
    <dbReference type="NCBI Taxonomy" id="1986537"/>
    <lineage>
        <taxon>Bacteria</taxon>
        <taxon>Pseudomonadati</taxon>
        <taxon>Pseudomonadota</taxon>
        <taxon>Gammaproteobacteria</taxon>
        <taxon>Pseudomonadales</taxon>
        <taxon>Pseudomonadaceae</taxon>
        <taxon>Azotobacter</taxon>
    </lineage>
</organism>
<accession>A0ABV7AQS8</accession>
<evidence type="ECO:0000313" key="1">
    <source>
        <dbReference type="EMBL" id="MFC2971664.1"/>
    </source>
</evidence>
<proteinExistence type="predicted"/>
<dbReference type="Proteomes" id="UP001595457">
    <property type="component" value="Unassembled WGS sequence"/>
</dbReference>
<keyword evidence="2" id="KW-1185">Reference proteome</keyword>
<name>A0ABV7AQS8_9GAMM</name>
<dbReference type="Gene3D" id="1.10.490.110">
    <property type="entry name" value="Uncharacterized conserved protein DUF2267"/>
    <property type="match status" value="1"/>
</dbReference>
<gene>
    <name evidence="1" type="ORF">ACFOJE_05470</name>
</gene>
<evidence type="ECO:0000313" key="2">
    <source>
        <dbReference type="Proteomes" id="UP001595457"/>
    </source>
</evidence>
<comment type="caution">
    <text evidence="1">The sequence shown here is derived from an EMBL/GenBank/DDBJ whole genome shotgun (WGS) entry which is preliminary data.</text>
</comment>
<protein>
    <submittedName>
        <fullName evidence="1">DUF2267 domain-containing protein</fullName>
    </submittedName>
</protein>
<reference evidence="2" key="1">
    <citation type="journal article" date="2019" name="Int. J. Syst. Evol. Microbiol.">
        <title>The Global Catalogue of Microorganisms (GCM) 10K type strain sequencing project: providing services to taxonomists for standard genome sequencing and annotation.</title>
        <authorList>
            <consortium name="The Broad Institute Genomics Platform"/>
            <consortium name="The Broad Institute Genome Sequencing Center for Infectious Disease"/>
            <person name="Wu L."/>
            <person name="Ma J."/>
        </authorList>
    </citation>
    <scope>NUCLEOTIDE SEQUENCE [LARGE SCALE GENOMIC DNA]</scope>
    <source>
        <strain evidence="2">KCTC 62195</strain>
    </source>
</reference>
<dbReference type="EMBL" id="JBHRSJ010000010">
    <property type="protein sequence ID" value="MFC2971664.1"/>
    <property type="molecule type" value="Genomic_DNA"/>
</dbReference>
<dbReference type="InterPro" id="IPR018727">
    <property type="entry name" value="DUF2267"/>
</dbReference>
<dbReference type="InterPro" id="IPR038282">
    <property type="entry name" value="DUF2267_sf"/>
</dbReference>